<organism evidence="2 3">
    <name type="scientific">Desulfofustis glycolicus DSM 9705</name>
    <dbReference type="NCBI Taxonomy" id="1121409"/>
    <lineage>
        <taxon>Bacteria</taxon>
        <taxon>Pseudomonadati</taxon>
        <taxon>Thermodesulfobacteriota</taxon>
        <taxon>Desulfobulbia</taxon>
        <taxon>Desulfobulbales</taxon>
        <taxon>Desulfocapsaceae</taxon>
        <taxon>Desulfofustis</taxon>
    </lineage>
</organism>
<keyword evidence="1" id="KW-0732">Signal</keyword>
<sequence>MKRTQFILTAICAACLLLTSLSSVAQSESRFTQGFRGIVWGTHKDQLPDLGLSKKALKNIYESGPASVLFMEGKGNLDLHFDTVPLLSVFMHFNDQHFTAVDMLFKPEDREEVISIVTSETGAATSENDGEKQWQTKEISITITDRELMVTTPKE</sequence>
<name>A0A1M5YTJ9_9BACT</name>
<proteinExistence type="predicted"/>
<keyword evidence="3" id="KW-1185">Reference proteome</keyword>
<feature type="chain" id="PRO_5009915341" evidence="1">
    <location>
        <begin position="26"/>
        <end position="155"/>
    </location>
</feature>
<protein>
    <submittedName>
        <fullName evidence="2">Uncharacterized protein</fullName>
    </submittedName>
</protein>
<dbReference type="EMBL" id="FQXS01000061">
    <property type="protein sequence ID" value="SHI15447.1"/>
    <property type="molecule type" value="Genomic_DNA"/>
</dbReference>
<dbReference type="OrthoDB" id="9793851at2"/>
<reference evidence="2 3" key="1">
    <citation type="submission" date="2016-11" db="EMBL/GenBank/DDBJ databases">
        <authorList>
            <person name="Jaros S."/>
            <person name="Januszkiewicz K."/>
            <person name="Wedrychowicz H."/>
        </authorList>
    </citation>
    <scope>NUCLEOTIDE SEQUENCE [LARGE SCALE GENOMIC DNA]</scope>
    <source>
        <strain evidence="2 3">DSM 9705</strain>
    </source>
</reference>
<dbReference type="AlphaFoldDB" id="A0A1M5YTJ9"/>
<accession>A0A1M5YTJ9</accession>
<evidence type="ECO:0000313" key="2">
    <source>
        <dbReference type="EMBL" id="SHI15447.1"/>
    </source>
</evidence>
<dbReference type="RefSeq" id="WP_073379530.1">
    <property type="nucleotide sequence ID" value="NZ_FQXS01000061.1"/>
</dbReference>
<dbReference type="Proteomes" id="UP000184139">
    <property type="component" value="Unassembled WGS sequence"/>
</dbReference>
<gene>
    <name evidence="2" type="ORF">SAMN02745124_04437</name>
</gene>
<feature type="signal peptide" evidence="1">
    <location>
        <begin position="1"/>
        <end position="25"/>
    </location>
</feature>
<evidence type="ECO:0000256" key="1">
    <source>
        <dbReference type="SAM" id="SignalP"/>
    </source>
</evidence>
<evidence type="ECO:0000313" key="3">
    <source>
        <dbReference type="Proteomes" id="UP000184139"/>
    </source>
</evidence>
<dbReference type="STRING" id="1121409.SAMN02745124_04437"/>